<dbReference type="VEuPathDB" id="TriTrypDB:TvY486_0705980"/>
<dbReference type="OMA" id="NRLRYNR"/>
<reference evidence="2" key="1">
    <citation type="journal article" date="2012" name="Proc. Natl. Acad. Sci. U.S.A.">
        <title>Antigenic diversity is generated by distinct evolutionary mechanisms in African trypanosome species.</title>
        <authorList>
            <person name="Jackson A.P."/>
            <person name="Berry A."/>
            <person name="Aslett M."/>
            <person name="Allison H.C."/>
            <person name="Burton P."/>
            <person name="Vavrova-Anderson J."/>
            <person name="Brown R."/>
            <person name="Browne H."/>
            <person name="Corton N."/>
            <person name="Hauser H."/>
            <person name="Gamble J."/>
            <person name="Gilderthorp R."/>
            <person name="Marcello L."/>
            <person name="McQuillan J."/>
            <person name="Otto T.D."/>
            <person name="Quail M.A."/>
            <person name="Sanders M.J."/>
            <person name="van Tonder A."/>
            <person name="Ginger M.L."/>
            <person name="Field M.C."/>
            <person name="Barry J.D."/>
            <person name="Hertz-Fowler C."/>
            <person name="Berriman M."/>
        </authorList>
    </citation>
    <scope>NUCLEOTIDE SEQUENCE</scope>
    <source>
        <strain evidence="2">Y486</strain>
    </source>
</reference>
<evidence type="ECO:0000256" key="1">
    <source>
        <dbReference type="SAM" id="MobiDB-lite"/>
    </source>
</evidence>
<evidence type="ECO:0000313" key="2">
    <source>
        <dbReference type="EMBL" id="CCC49278.1"/>
    </source>
</evidence>
<feature type="compositionally biased region" description="Low complexity" evidence="1">
    <location>
        <begin position="196"/>
        <end position="205"/>
    </location>
</feature>
<dbReference type="EMBL" id="HE573023">
    <property type="protein sequence ID" value="CCC49278.1"/>
    <property type="molecule type" value="Genomic_DNA"/>
</dbReference>
<proteinExistence type="predicted"/>
<feature type="region of interest" description="Disordered" evidence="1">
    <location>
        <begin position="194"/>
        <end position="221"/>
    </location>
</feature>
<name>G0TZ75_TRYVY</name>
<feature type="region of interest" description="Disordered" evidence="1">
    <location>
        <begin position="562"/>
        <end position="586"/>
    </location>
</feature>
<accession>G0TZ75</accession>
<organism evidence="2">
    <name type="scientific">Trypanosoma vivax (strain Y486)</name>
    <dbReference type="NCBI Taxonomy" id="1055687"/>
    <lineage>
        <taxon>Eukaryota</taxon>
        <taxon>Discoba</taxon>
        <taxon>Euglenozoa</taxon>
        <taxon>Kinetoplastea</taxon>
        <taxon>Metakinetoplastina</taxon>
        <taxon>Trypanosomatida</taxon>
        <taxon>Trypanosomatidae</taxon>
        <taxon>Trypanosoma</taxon>
        <taxon>Duttonella</taxon>
    </lineage>
</organism>
<sequence>MAQRRRLPRRSEGLSGQPNLEDVAAERIDAVTAEPLDPERFIEIVSPDGALRLFYNTATLIRIATDRGMFMQPPHFREPMAPSLQKRVEEMEGRTFTFAKRNVVLNDGLGEGIHVFHRHVYFDQIIDEFYLLNPTELYVCPTCYLHWISTRYIPHLTDIGQSILYLENQPTPVMDPLDVFEHIQQGELPSVPPDSVRAVGRGVTRGTRRGRGRGRGCGARGDATGALPLATPPINGDISWDTPLVHIVFRRAVHWKQHVRIHHHDTKTAAVDYRLKELIQQYISQYNRLLEERHKKRQRESAIDIPIEDSALTITRYWYLNARYNRLRYNRVVDAVERAETQISYCVGRMAYINEDVVNTFYPDDHDSYSSDFICDTESDSDTSSYRGYPRYEGPKYWSDEEKSNDKCLRTGKRRATEKGSEVLGSPVCEGSGRAEERCRKRQREIYKSGLLAPLPSPYSGFTAEQRRVLHAEERKLHRPAQLYVPSKIDSYVDEDDDSEDRDNEIIDWSQIGGELEDTDRGSCGVGLGDDVVTVPTCAPGESQVAGTGVSSACNPVRGSTGDNEYHGVDISSSSEGQAMPQPKLLLDDDMSTSASVVPGMEAEASTAGSQAISVIKSRPLMCLDDSE</sequence>
<dbReference type="AlphaFoldDB" id="G0TZ75"/>
<protein>
    <submittedName>
        <fullName evidence="2">Uncharacterized protein</fullName>
    </submittedName>
</protein>
<gene>
    <name evidence="2" type="ORF">TVY486_0705980</name>
</gene>